<reference evidence="1" key="1">
    <citation type="submission" date="2014-12" db="EMBL/GenBank/DDBJ databases">
        <title>Insight into the proteome of Arion vulgaris.</title>
        <authorList>
            <person name="Aradska J."/>
            <person name="Bulat T."/>
            <person name="Smidak R."/>
            <person name="Sarate P."/>
            <person name="Gangsoo J."/>
            <person name="Sialana F."/>
            <person name="Bilban M."/>
            <person name="Lubec G."/>
        </authorList>
    </citation>
    <scope>NUCLEOTIDE SEQUENCE</scope>
    <source>
        <tissue evidence="1">Skin</tissue>
    </source>
</reference>
<dbReference type="AlphaFoldDB" id="A0A0B6XZV9"/>
<organism evidence="1">
    <name type="scientific">Arion vulgaris</name>
    <dbReference type="NCBI Taxonomy" id="1028688"/>
    <lineage>
        <taxon>Eukaryota</taxon>
        <taxon>Metazoa</taxon>
        <taxon>Spiralia</taxon>
        <taxon>Lophotrochozoa</taxon>
        <taxon>Mollusca</taxon>
        <taxon>Gastropoda</taxon>
        <taxon>Heterobranchia</taxon>
        <taxon>Euthyneura</taxon>
        <taxon>Panpulmonata</taxon>
        <taxon>Eupulmonata</taxon>
        <taxon>Stylommatophora</taxon>
        <taxon>Helicina</taxon>
        <taxon>Arionoidea</taxon>
        <taxon>Arionidae</taxon>
        <taxon>Arion</taxon>
    </lineage>
</organism>
<proteinExistence type="predicted"/>
<accession>A0A0B6XZV9</accession>
<evidence type="ECO:0000313" key="1">
    <source>
        <dbReference type="EMBL" id="CEK49066.1"/>
    </source>
</evidence>
<protein>
    <submittedName>
        <fullName evidence="1">Uncharacterized protein</fullName>
    </submittedName>
</protein>
<gene>
    <name evidence="1" type="primary">ORF6274</name>
</gene>
<sequence length="62" mass="6800">MVEVVEVQMHKISRNPAGKLSMRCGRSSGSAVAYSIRFIQTTDEHVKVLNFPIKHLTLSGSG</sequence>
<dbReference type="EMBL" id="HACG01002201">
    <property type="protein sequence ID" value="CEK49066.1"/>
    <property type="molecule type" value="Transcribed_RNA"/>
</dbReference>
<name>A0A0B6XZV9_9EUPU</name>